<evidence type="ECO:0000256" key="4">
    <source>
        <dbReference type="PIRSR" id="PIRSR006806-1"/>
    </source>
</evidence>
<dbReference type="Gene3D" id="3.40.50.10420">
    <property type="entry name" value="NagB/RpiA/CoA transferase-like"/>
    <property type="match status" value="1"/>
</dbReference>
<dbReference type="EMBL" id="JACBZF010000001">
    <property type="protein sequence ID" value="NYH94473.1"/>
    <property type="molecule type" value="Genomic_DNA"/>
</dbReference>
<dbReference type="InterPro" id="IPR024185">
    <property type="entry name" value="FTHF_cligase-like_sf"/>
</dbReference>
<organism evidence="6 7">
    <name type="scientific">Novosphingobium marinum</name>
    <dbReference type="NCBI Taxonomy" id="1514948"/>
    <lineage>
        <taxon>Bacteria</taxon>
        <taxon>Pseudomonadati</taxon>
        <taxon>Pseudomonadota</taxon>
        <taxon>Alphaproteobacteria</taxon>
        <taxon>Sphingomonadales</taxon>
        <taxon>Sphingomonadaceae</taxon>
        <taxon>Novosphingobium</taxon>
    </lineage>
</organism>
<comment type="catalytic activity">
    <reaction evidence="5">
        <text>(6S)-5-formyl-5,6,7,8-tetrahydrofolate + ATP = (6R)-5,10-methenyltetrahydrofolate + ADP + phosphate</text>
        <dbReference type="Rhea" id="RHEA:10488"/>
        <dbReference type="ChEBI" id="CHEBI:30616"/>
        <dbReference type="ChEBI" id="CHEBI:43474"/>
        <dbReference type="ChEBI" id="CHEBI:57455"/>
        <dbReference type="ChEBI" id="CHEBI:57457"/>
        <dbReference type="ChEBI" id="CHEBI:456216"/>
        <dbReference type="EC" id="6.3.3.2"/>
    </reaction>
</comment>
<dbReference type="GO" id="GO:0009396">
    <property type="term" value="P:folic acid-containing compound biosynthetic process"/>
    <property type="evidence" value="ECO:0007669"/>
    <property type="project" value="TreeGrafter"/>
</dbReference>
<dbReference type="SUPFAM" id="SSF100950">
    <property type="entry name" value="NagB/RpiA/CoA transferase-like"/>
    <property type="match status" value="1"/>
</dbReference>
<sequence>MEDKSELRKRMRATRRDHVATLPDSVRALLFMRPPGPVAELAAKGSTVGLYSAHPVEAPTLSYASWFFENGRTLALPWFEDRDAPMEFRAWENPFDEDALETGPFGILQPAAGSATAVPHLAMVPLLAFTEDGIRLGQGGGHYDRWLEANPGAIPVGMAWDCQLVDELPAEPHDVPLHAVVTPTRLYLTTEG</sequence>
<dbReference type="PANTHER" id="PTHR23407:SF1">
    <property type="entry name" value="5-FORMYLTETRAHYDROFOLATE CYCLO-LIGASE"/>
    <property type="match status" value="1"/>
</dbReference>
<dbReference type="EC" id="6.3.3.2" evidence="5"/>
<keyword evidence="5" id="KW-0479">Metal-binding</keyword>
<keyword evidence="2 4" id="KW-0547">Nucleotide-binding</keyword>
<reference evidence="6 7" key="1">
    <citation type="submission" date="2020-07" db="EMBL/GenBank/DDBJ databases">
        <title>Genomic Encyclopedia of Type Strains, Phase IV (KMG-IV): sequencing the most valuable type-strain genomes for metagenomic binning, comparative biology and taxonomic classification.</title>
        <authorList>
            <person name="Goeker M."/>
        </authorList>
    </citation>
    <scope>NUCLEOTIDE SEQUENCE [LARGE SCALE GENOMIC DNA]</scope>
    <source>
        <strain evidence="6 7">DSM 29043</strain>
    </source>
</reference>
<feature type="binding site" evidence="4">
    <location>
        <position position="57"/>
    </location>
    <ligand>
        <name>substrate</name>
    </ligand>
</feature>
<keyword evidence="3 4" id="KW-0067">ATP-binding</keyword>
<comment type="cofactor">
    <cofactor evidence="5">
        <name>Mg(2+)</name>
        <dbReference type="ChEBI" id="CHEBI:18420"/>
    </cofactor>
</comment>
<evidence type="ECO:0000313" key="7">
    <source>
        <dbReference type="Proteomes" id="UP000522081"/>
    </source>
</evidence>
<dbReference type="PANTHER" id="PTHR23407">
    <property type="entry name" value="ATPASE INHIBITOR/5-FORMYLTETRAHYDROFOLATE CYCLO-LIGASE"/>
    <property type="match status" value="1"/>
</dbReference>
<accession>A0A7Z0BTU5</accession>
<comment type="similarity">
    <text evidence="1 5">Belongs to the 5-formyltetrahydrofolate cyclo-ligase family.</text>
</comment>
<comment type="caution">
    <text evidence="6">The sequence shown here is derived from an EMBL/GenBank/DDBJ whole genome shotgun (WGS) entry which is preliminary data.</text>
</comment>
<evidence type="ECO:0000256" key="1">
    <source>
        <dbReference type="ARBA" id="ARBA00010638"/>
    </source>
</evidence>
<name>A0A7Z0BTU5_9SPHN</name>
<dbReference type="InterPro" id="IPR037171">
    <property type="entry name" value="NagB/RpiA_transferase-like"/>
</dbReference>
<dbReference type="Pfam" id="PF01812">
    <property type="entry name" value="5-FTHF_cyc-lig"/>
    <property type="match status" value="1"/>
</dbReference>
<evidence type="ECO:0000256" key="3">
    <source>
        <dbReference type="ARBA" id="ARBA00022840"/>
    </source>
</evidence>
<protein>
    <recommendedName>
        <fullName evidence="5">5-formyltetrahydrofolate cyclo-ligase</fullName>
        <ecNumber evidence="5">6.3.3.2</ecNumber>
    </recommendedName>
</protein>
<keyword evidence="5" id="KW-0460">Magnesium</keyword>
<dbReference type="GO" id="GO:0035999">
    <property type="term" value="P:tetrahydrofolate interconversion"/>
    <property type="evidence" value="ECO:0007669"/>
    <property type="project" value="TreeGrafter"/>
</dbReference>
<dbReference type="GO" id="GO:0005524">
    <property type="term" value="F:ATP binding"/>
    <property type="evidence" value="ECO:0007669"/>
    <property type="project" value="UniProtKB-KW"/>
</dbReference>
<feature type="binding site" evidence="4">
    <location>
        <begin position="135"/>
        <end position="143"/>
    </location>
    <ligand>
        <name>ATP</name>
        <dbReference type="ChEBI" id="CHEBI:30616"/>
    </ligand>
</feature>
<dbReference type="RefSeq" id="WP_179406387.1">
    <property type="nucleotide sequence ID" value="NZ_BMGF01000001.1"/>
</dbReference>
<dbReference type="InterPro" id="IPR002698">
    <property type="entry name" value="FTHF_cligase"/>
</dbReference>
<dbReference type="NCBIfam" id="TIGR02727">
    <property type="entry name" value="MTHFS_bact"/>
    <property type="match status" value="1"/>
</dbReference>
<proteinExistence type="inferred from homology"/>
<gene>
    <name evidence="6" type="ORF">FHS75_000778</name>
</gene>
<evidence type="ECO:0000313" key="6">
    <source>
        <dbReference type="EMBL" id="NYH94473.1"/>
    </source>
</evidence>
<evidence type="ECO:0000256" key="5">
    <source>
        <dbReference type="RuleBase" id="RU361279"/>
    </source>
</evidence>
<feature type="binding site" evidence="4">
    <location>
        <begin position="4"/>
        <end position="8"/>
    </location>
    <ligand>
        <name>ATP</name>
        <dbReference type="ChEBI" id="CHEBI:30616"/>
    </ligand>
</feature>
<dbReference type="AlphaFoldDB" id="A0A7Z0BTU5"/>
<keyword evidence="7" id="KW-1185">Reference proteome</keyword>
<evidence type="ECO:0000256" key="2">
    <source>
        <dbReference type="ARBA" id="ARBA00022741"/>
    </source>
</evidence>
<dbReference type="PIRSF" id="PIRSF006806">
    <property type="entry name" value="FTHF_cligase"/>
    <property type="match status" value="1"/>
</dbReference>
<dbReference type="GO" id="GO:0030272">
    <property type="term" value="F:5-formyltetrahydrofolate cyclo-ligase activity"/>
    <property type="evidence" value="ECO:0007669"/>
    <property type="project" value="UniProtKB-EC"/>
</dbReference>
<dbReference type="Proteomes" id="UP000522081">
    <property type="component" value="Unassembled WGS sequence"/>
</dbReference>
<keyword evidence="6" id="KW-0436">Ligase</keyword>
<dbReference type="GO" id="GO:0046872">
    <property type="term" value="F:metal ion binding"/>
    <property type="evidence" value="ECO:0007669"/>
    <property type="project" value="UniProtKB-KW"/>
</dbReference>